<dbReference type="RefSeq" id="WP_343985524.1">
    <property type="nucleotide sequence ID" value="NZ_BAAAFM010000001.1"/>
</dbReference>
<name>A0ABP3CDC3_9GAMM</name>
<keyword evidence="2" id="KW-1185">Reference proteome</keyword>
<evidence type="ECO:0008006" key="3">
    <source>
        <dbReference type="Google" id="ProtNLM"/>
    </source>
</evidence>
<accession>A0ABP3CDC3</accession>
<dbReference type="Proteomes" id="UP001501221">
    <property type="component" value="Unassembled WGS sequence"/>
</dbReference>
<protein>
    <recommendedName>
        <fullName evidence="3">Lipoprotein</fullName>
    </recommendedName>
</protein>
<evidence type="ECO:0000313" key="2">
    <source>
        <dbReference type="Proteomes" id="UP001501221"/>
    </source>
</evidence>
<proteinExistence type="predicted"/>
<organism evidence="1 2">
    <name type="scientific">Kangiella japonica</name>
    <dbReference type="NCBI Taxonomy" id="647384"/>
    <lineage>
        <taxon>Bacteria</taxon>
        <taxon>Pseudomonadati</taxon>
        <taxon>Pseudomonadota</taxon>
        <taxon>Gammaproteobacteria</taxon>
        <taxon>Kangiellales</taxon>
        <taxon>Kangiellaceae</taxon>
        <taxon>Kangiella</taxon>
    </lineage>
</organism>
<gene>
    <name evidence="1" type="ORF">GCM10009123_03020</name>
</gene>
<sequence>MNKIIIALTTLVITINISACGGSSPEEKKEKTCQDGILAYQYAKDFIKNRLKAPSTAEFPSFRGVSHTYKGKCSHRITGAVDAQNSFGAKIRNRFDVTVRYNKEKETYSLESLSLK</sequence>
<evidence type="ECO:0000313" key="1">
    <source>
        <dbReference type="EMBL" id="GAA0199095.1"/>
    </source>
</evidence>
<comment type="caution">
    <text evidence="1">The sequence shown here is derived from an EMBL/GenBank/DDBJ whole genome shotgun (WGS) entry which is preliminary data.</text>
</comment>
<reference evidence="2" key="1">
    <citation type="journal article" date="2019" name="Int. J. Syst. Evol. Microbiol.">
        <title>The Global Catalogue of Microorganisms (GCM) 10K type strain sequencing project: providing services to taxonomists for standard genome sequencing and annotation.</title>
        <authorList>
            <consortium name="The Broad Institute Genomics Platform"/>
            <consortium name="The Broad Institute Genome Sequencing Center for Infectious Disease"/>
            <person name="Wu L."/>
            <person name="Ma J."/>
        </authorList>
    </citation>
    <scope>NUCLEOTIDE SEQUENCE [LARGE SCALE GENOMIC DNA]</scope>
    <source>
        <strain evidence="2">JCM 16211</strain>
    </source>
</reference>
<dbReference type="EMBL" id="BAAAFM010000001">
    <property type="protein sequence ID" value="GAA0199095.1"/>
    <property type="molecule type" value="Genomic_DNA"/>
</dbReference>